<name>A0A3A4K9C4_9NOCA</name>
<accession>A0A3A4K9C4</accession>
<organism evidence="2 3">
    <name type="scientific">Nocardia panacis</name>
    <dbReference type="NCBI Taxonomy" id="2340916"/>
    <lineage>
        <taxon>Bacteria</taxon>
        <taxon>Bacillati</taxon>
        <taxon>Actinomycetota</taxon>
        <taxon>Actinomycetes</taxon>
        <taxon>Mycobacteriales</taxon>
        <taxon>Nocardiaceae</taxon>
        <taxon>Nocardia</taxon>
    </lineage>
</organism>
<dbReference type="OrthoDB" id="4508072at2"/>
<dbReference type="RefSeq" id="WP_120044133.1">
    <property type="nucleotide sequence ID" value="NZ_QZFU01000041.1"/>
</dbReference>
<keyword evidence="3" id="KW-1185">Reference proteome</keyword>
<feature type="region of interest" description="Disordered" evidence="1">
    <location>
        <begin position="320"/>
        <end position="339"/>
    </location>
</feature>
<sequence length="491" mass="53154">MKRLIPPPEVMPIFGGFFDAFLKSLFGITSAHGSAIAQLESRLATGASYVDNFNRQESNLLGNGWVQGGTGQGLGIIDFAARLNNHGISTGIRYAICPQLMSEDNHSVAAIVNPAGVMDGCPTALFVRANADLTEFVYANVWKRSIQLGRGTRNGNSWKFNDWKHIARGVQESDTVELVADGSTYKVIVNRTTVVEYTDTAGYPVDASHRTVGFSSETRFQGIIPNYSWGLANFVARSGLGALAETTKVANDAHSRAAAAHEAASDARSVANVAQTTANGKPNFTDIPTNIPLWQNINAVDDPTFPLSQLVNWTRVYGGDSNSSASSDESTNPDYTPKTRSLELGFIRATRDRNYSTVGMITGRGGWGFDPQSFTVAVFKMDPGNGNLSKVWDSGDVKNQITSAGTQFRLTMPTIRARQGDVHAVGVFQISPLPGTSNRPLACVHQSQPAQPPGVYPRNIYGYIRNLGTIPDFIKATDIQQGEWIPWFVLG</sequence>
<evidence type="ECO:0000313" key="3">
    <source>
        <dbReference type="Proteomes" id="UP000266677"/>
    </source>
</evidence>
<dbReference type="Proteomes" id="UP000266677">
    <property type="component" value="Unassembled WGS sequence"/>
</dbReference>
<proteinExistence type="predicted"/>
<dbReference type="EMBL" id="QZFU01000041">
    <property type="protein sequence ID" value="RJO69763.1"/>
    <property type="molecule type" value="Genomic_DNA"/>
</dbReference>
<gene>
    <name evidence="2" type="ORF">D5S18_28075</name>
</gene>
<protein>
    <submittedName>
        <fullName evidence="2">Uncharacterized protein</fullName>
    </submittedName>
</protein>
<evidence type="ECO:0000256" key="1">
    <source>
        <dbReference type="SAM" id="MobiDB-lite"/>
    </source>
</evidence>
<evidence type="ECO:0000313" key="2">
    <source>
        <dbReference type="EMBL" id="RJO69763.1"/>
    </source>
</evidence>
<comment type="caution">
    <text evidence="2">The sequence shown here is derived from an EMBL/GenBank/DDBJ whole genome shotgun (WGS) entry which is preliminary data.</text>
</comment>
<dbReference type="AlphaFoldDB" id="A0A3A4K9C4"/>
<reference evidence="2 3" key="1">
    <citation type="submission" date="2018-09" db="EMBL/GenBank/DDBJ databases">
        <title>YIM PH21274 draft genome.</title>
        <authorList>
            <person name="Miao C."/>
        </authorList>
    </citation>
    <scope>NUCLEOTIDE SEQUENCE [LARGE SCALE GENOMIC DNA]</scope>
    <source>
        <strain evidence="2 3">YIM PH 21724</strain>
    </source>
</reference>
<feature type="compositionally biased region" description="Low complexity" evidence="1">
    <location>
        <begin position="321"/>
        <end position="330"/>
    </location>
</feature>